<comment type="caution">
    <text evidence="2">The sequence shown here is derived from an EMBL/GenBank/DDBJ whole genome shotgun (WGS) entry which is preliminary data.</text>
</comment>
<organism evidence="2 3">
    <name type="scientific">Malus domestica</name>
    <name type="common">Apple</name>
    <name type="synonym">Pyrus malus</name>
    <dbReference type="NCBI Taxonomy" id="3750"/>
    <lineage>
        <taxon>Eukaryota</taxon>
        <taxon>Viridiplantae</taxon>
        <taxon>Streptophyta</taxon>
        <taxon>Embryophyta</taxon>
        <taxon>Tracheophyta</taxon>
        <taxon>Spermatophyta</taxon>
        <taxon>Magnoliopsida</taxon>
        <taxon>eudicotyledons</taxon>
        <taxon>Gunneridae</taxon>
        <taxon>Pentapetalae</taxon>
        <taxon>rosids</taxon>
        <taxon>fabids</taxon>
        <taxon>Rosales</taxon>
        <taxon>Rosaceae</taxon>
        <taxon>Amygdaloideae</taxon>
        <taxon>Maleae</taxon>
        <taxon>Malus</taxon>
    </lineage>
</organism>
<reference evidence="2 3" key="1">
    <citation type="submission" date="2018-10" db="EMBL/GenBank/DDBJ databases">
        <title>A high-quality apple genome assembly.</title>
        <authorList>
            <person name="Hu J."/>
        </authorList>
    </citation>
    <scope>NUCLEOTIDE SEQUENCE [LARGE SCALE GENOMIC DNA]</scope>
    <source>
        <strain evidence="3">cv. HFTH1</strain>
        <tissue evidence="2">Young leaf</tissue>
    </source>
</reference>
<evidence type="ECO:0000256" key="1">
    <source>
        <dbReference type="SAM" id="Phobius"/>
    </source>
</evidence>
<keyword evidence="3" id="KW-1185">Reference proteome</keyword>
<sequence length="59" mass="6847">MDKRGIFAIKSSYHWLYGWMAPIASITNELFVRSKKECGRWKGHLKSDALYGKPYTVPL</sequence>
<evidence type="ECO:0000313" key="3">
    <source>
        <dbReference type="Proteomes" id="UP000290289"/>
    </source>
</evidence>
<gene>
    <name evidence="2" type="ORF">DVH24_023369</name>
</gene>
<keyword evidence="1" id="KW-0472">Membrane</keyword>
<name>A0A498KN51_MALDO</name>
<dbReference type="AlphaFoldDB" id="A0A498KN51"/>
<feature type="transmembrane region" description="Helical" evidence="1">
    <location>
        <begin position="12"/>
        <end position="32"/>
    </location>
</feature>
<keyword evidence="1" id="KW-1133">Transmembrane helix</keyword>
<protein>
    <submittedName>
        <fullName evidence="2">Uncharacterized protein</fullName>
    </submittedName>
</protein>
<proteinExistence type="predicted"/>
<dbReference type="EMBL" id="RDQH01000327">
    <property type="protein sequence ID" value="RXI09208.1"/>
    <property type="molecule type" value="Genomic_DNA"/>
</dbReference>
<keyword evidence="1" id="KW-0812">Transmembrane</keyword>
<dbReference type="Proteomes" id="UP000290289">
    <property type="component" value="Chromosome 1"/>
</dbReference>
<accession>A0A498KN51</accession>
<evidence type="ECO:0000313" key="2">
    <source>
        <dbReference type="EMBL" id="RXI09208.1"/>
    </source>
</evidence>